<evidence type="ECO:0000313" key="7">
    <source>
        <dbReference type="Proteomes" id="UP000245202"/>
    </source>
</evidence>
<dbReference type="PANTHER" id="PTHR43280:SF2">
    <property type="entry name" value="HTH-TYPE TRANSCRIPTIONAL REGULATOR EXSA"/>
    <property type="match status" value="1"/>
</dbReference>
<feature type="domain" description="HTH araC/xylS-type" evidence="5">
    <location>
        <begin position="667"/>
        <end position="770"/>
    </location>
</feature>
<sequence>MVPLFASYIVILLLAIVIGSMLYWKATTIVQHTVENSNAAMLQQLREVVDGRLREIEQLEQQIAFHPKLGKLLNSDRVLAEQEAYAVVEFASELRRFKTLANLLIYDFYIYADASQTLVGPGVKSTPQVLFDGVYRFPGKSSKDWTEEFQRLAMRKYDPSVSVQSSDGAPLSLITYRQSLPYGNPGDVRGSLIVLIDESQLRALFDKLAAVNQGEIYIVDSENRIVSSTATNGSASSAGLFSYGGLYGETGKQELVSGGEATIASYTTSGVNGWKYVYVVPSDVFLDQVYAVKKWALILLSLCVVGGVAASLYLAYRNYRPVRDVVRAIRTWRASDTVQEQAGGEYDLIRSTIESARLTESRLRERLEQQSPIIRVNFLRRLIRGYADPAELKPEALVFAGFSFQWQSFAVLLIEVDDISGFAQAGEREWPFVSFIIANIAGELANERHQGYPVELDRGRVAMLVNVRQEREAEAAADLKAVAGGLSTLLADRFRLQATVAVGGPVSGASRIGEAFLAALAALEEELSLGREHPAAGPIGGAGDLVSMSAEPDETGYYYPLEAEQQLLNVVKSGDSERAIKLLDAICADNFDKRGISAVSGRYLLVHLTGTMYRLLQSHPGLKQLVTEQLVSLDNKGGDLDEAFGELKRVYVALCGLLRERRGDAGERLLSGVREHIERHYGDNMLSVNSIADAFELTPQYLSTVFKKAGGQNLADYIAEVRLREAKRLLADTSETLAAIALRVGYANDIGFIRFFKKYEGVTPGAYRTSLDTDR</sequence>
<dbReference type="Pfam" id="PF17853">
    <property type="entry name" value="GGDEF_2"/>
    <property type="match status" value="1"/>
</dbReference>
<dbReference type="Gene3D" id="1.10.10.60">
    <property type="entry name" value="Homeodomain-like"/>
    <property type="match status" value="2"/>
</dbReference>
<dbReference type="GO" id="GO:0003700">
    <property type="term" value="F:DNA-binding transcription factor activity"/>
    <property type="evidence" value="ECO:0007669"/>
    <property type="project" value="InterPro"/>
</dbReference>
<keyword evidence="2" id="KW-0238">DNA-binding</keyword>
<dbReference type="InterPro" id="IPR018060">
    <property type="entry name" value="HTH_AraC"/>
</dbReference>
<keyword evidence="4" id="KW-0472">Membrane</keyword>
<feature type="transmembrane region" description="Helical" evidence="4">
    <location>
        <begin position="6"/>
        <end position="24"/>
    </location>
</feature>
<dbReference type="InterPro" id="IPR041522">
    <property type="entry name" value="CdaR_GGDEF"/>
</dbReference>
<keyword evidence="4" id="KW-1133">Transmembrane helix</keyword>
<protein>
    <recommendedName>
        <fullName evidence="5">HTH araC/xylS-type domain-containing protein</fullName>
    </recommendedName>
</protein>
<keyword evidence="4" id="KW-0812">Transmembrane</keyword>
<evidence type="ECO:0000256" key="4">
    <source>
        <dbReference type="SAM" id="Phobius"/>
    </source>
</evidence>
<dbReference type="Proteomes" id="UP000245202">
    <property type="component" value="Unassembled WGS sequence"/>
</dbReference>
<evidence type="ECO:0000313" key="6">
    <source>
        <dbReference type="EMBL" id="GBG09262.1"/>
    </source>
</evidence>
<comment type="caution">
    <text evidence="6">The sequence shown here is derived from an EMBL/GenBank/DDBJ whole genome shotgun (WGS) entry which is preliminary data.</text>
</comment>
<keyword evidence="3" id="KW-0804">Transcription</keyword>
<keyword evidence="1" id="KW-0805">Transcription regulation</keyword>
<keyword evidence="7" id="KW-1185">Reference proteome</keyword>
<dbReference type="PROSITE" id="PS00041">
    <property type="entry name" value="HTH_ARAC_FAMILY_1"/>
    <property type="match status" value="1"/>
</dbReference>
<reference evidence="6 7" key="1">
    <citation type="submission" date="2017-08" db="EMBL/GenBank/DDBJ databases">
        <title>Substantial Increase in Enzyme Production by Combined Drug-Resistance Mutations in Paenibacillus agaridevorans.</title>
        <authorList>
            <person name="Tanaka Y."/>
            <person name="Funane K."/>
            <person name="Hosaka T."/>
            <person name="Shiwa Y."/>
            <person name="Fujita N."/>
            <person name="Miyazaki T."/>
            <person name="Yoshikawa H."/>
            <person name="Murakami K."/>
            <person name="Kasahara K."/>
            <person name="Inaoka T."/>
            <person name="Hiraga Y."/>
            <person name="Ochi K."/>
        </authorList>
    </citation>
    <scope>NUCLEOTIDE SEQUENCE [LARGE SCALE GENOMIC DNA]</scope>
    <source>
        <strain evidence="6 7">T-3040</strain>
    </source>
</reference>
<evidence type="ECO:0000259" key="5">
    <source>
        <dbReference type="PROSITE" id="PS01124"/>
    </source>
</evidence>
<gene>
    <name evidence="6" type="ORF">PAT3040_03903</name>
</gene>
<dbReference type="Gene3D" id="3.30.450.20">
    <property type="entry name" value="PAS domain"/>
    <property type="match status" value="1"/>
</dbReference>
<dbReference type="SUPFAM" id="SSF46689">
    <property type="entry name" value="Homeodomain-like"/>
    <property type="match status" value="1"/>
</dbReference>
<dbReference type="EMBL" id="BDQX01000208">
    <property type="protein sequence ID" value="GBG09262.1"/>
    <property type="molecule type" value="Genomic_DNA"/>
</dbReference>
<organism evidence="6 7">
    <name type="scientific">Paenibacillus agaridevorans</name>
    <dbReference type="NCBI Taxonomy" id="171404"/>
    <lineage>
        <taxon>Bacteria</taxon>
        <taxon>Bacillati</taxon>
        <taxon>Bacillota</taxon>
        <taxon>Bacilli</taxon>
        <taxon>Bacillales</taxon>
        <taxon>Paenibacillaceae</taxon>
        <taxon>Paenibacillus</taxon>
    </lineage>
</organism>
<dbReference type="GO" id="GO:0043565">
    <property type="term" value="F:sequence-specific DNA binding"/>
    <property type="evidence" value="ECO:0007669"/>
    <property type="project" value="InterPro"/>
</dbReference>
<proteinExistence type="predicted"/>
<dbReference type="InterPro" id="IPR009057">
    <property type="entry name" value="Homeodomain-like_sf"/>
</dbReference>
<name>A0A2R5ERF3_9BACL</name>
<dbReference type="SMART" id="SM00342">
    <property type="entry name" value="HTH_ARAC"/>
    <property type="match status" value="1"/>
</dbReference>
<feature type="transmembrane region" description="Helical" evidence="4">
    <location>
        <begin position="295"/>
        <end position="316"/>
    </location>
</feature>
<evidence type="ECO:0000256" key="1">
    <source>
        <dbReference type="ARBA" id="ARBA00023015"/>
    </source>
</evidence>
<dbReference type="InterPro" id="IPR018062">
    <property type="entry name" value="HTH_AraC-typ_CS"/>
</dbReference>
<dbReference type="AlphaFoldDB" id="A0A2R5ERF3"/>
<evidence type="ECO:0000256" key="2">
    <source>
        <dbReference type="ARBA" id="ARBA00023125"/>
    </source>
</evidence>
<dbReference type="Pfam" id="PF12833">
    <property type="entry name" value="HTH_18"/>
    <property type="match status" value="1"/>
</dbReference>
<dbReference type="PROSITE" id="PS01124">
    <property type="entry name" value="HTH_ARAC_FAMILY_2"/>
    <property type="match status" value="1"/>
</dbReference>
<accession>A0A2R5ERF3</accession>
<dbReference type="PANTHER" id="PTHR43280">
    <property type="entry name" value="ARAC-FAMILY TRANSCRIPTIONAL REGULATOR"/>
    <property type="match status" value="1"/>
</dbReference>
<evidence type="ECO:0000256" key="3">
    <source>
        <dbReference type="ARBA" id="ARBA00023163"/>
    </source>
</evidence>